<dbReference type="GO" id="GO:0008233">
    <property type="term" value="F:peptidase activity"/>
    <property type="evidence" value="ECO:0007669"/>
    <property type="project" value="UniProtKB-KW"/>
</dbReference>
<dbReference type="InterPro" id="IPR021109">
    <property type="entry name" value="Peptidase_aspartic_dom_sf"/>
</dbReference>
<gene>
    <name evidence="4" type="ORF">ACFQO1_11615</name>
</gene>
<dbReference type="InterPro" id="IPR001478">
    <property type="entry name" value="PDZ"/>
</dbReference>
<evidence type="ECO:0000256" key="1">
    <source>
        <dbReference type="ARBA" id="ARBA00022801"/>
    </source>
</evidence>
<keyword evidence="5" id="KW-1185">Reference proteome</keyword>
<proteinExistence type="predicted"/>
<feature type="transmembrane region" description="Helical" evidence="2">
    <location>
        <begin position="6"/>
        <end position="25"/>
    </location>
</feature>
<dbReference type="InterPro" id="IPR001969">
    <property type="entry name" value="Aspartic_peptidase_AS"/>
</dbReference>
<name>A0ABW2MUF3_9FLAO</name>
<dbReference type="PROSITE" id="PS00141">
    <property type="entry name" value="ASP_PROTEASE"/>
    <property type="match status" value="1"/>
</dbReference>
<evidence type="ECO:0000256" key="2">
    <source>
        <dbReference type="SAM" id="Phobius"/>
    </source>
</evidence>
<keyword evidence="1" id="KW-0378">Hydrolase</keyword>
<evidence type="ECO:0000313" key="4">
    <source>
        <dbReference type="EMBL" id="MFC7358338.1"/>
    </source>
</evidence>
<evidence type="ECO:0000259" key="3">
    <source>
        <dbReference type="PROSITE" id="PS50175"/>
    </source>
</evidence>
<dbReference type="InterPro" id="IPR001995">
    <property type="entry name" value="Peptidase_A2_cat"/>
</dbReference>
<dbReference type="InterPro" id="IPR041489">
    <property type="entry name" value="PDZ_6"/>
</dbReference>
<reference evidence="5" key="1">
    <citation type="journal article" date="2019" name="Int. J. Syst. Evol. Microbiol.">
        <title>The Global Catalogue of Microorganisms (GCM) 10K type strain sequencing project: providing services to taxonomists for standard genome sequencing and annotation.</title>
        <authorList>
            <consortium name="The Broad Institute Genomics Platform"/>
            <consortium name="The Broad Institute Genome Sequencing Center for Infectious Disease"/>
            <person name="Wu L."/>
            <person name="Ma J."/>
        </authorList>
    </citation>
    <scope>NUCLEOTIDE SEQUENCE [LARGE SCALE GENOMIC DNA]</scope>
    <source>
        <strain evidence="5">CGMCC 1.16306</strain>
    </source>
</reference>
<dbReference type="RefSeq" id="WP_380218300.1">
    <property type="nucleotide sequence ID" value="NZ_JBHTBN010000006.1"/>
</dbReference>
<organism evidence="4 5">
    <name type="scientific">Jejudonia soesokkakensis</name>
    <dbReference type="NCBI Taxonomy" id="1323432"/>
    <lineage>
        <taxon>Bacteria</taxon>
        <taxon>Pseudomonadati</taxon>
        <taxon>Bacteroidota</taxon>
        <taxon>Flavobacteriia</taxon>
        <taxon>Flavobacteriales</taxon>
        <taxon>Flavobacteriaceae</taxon>
        <taxon>Jejudonia</taxon>
    </lineage>
</organism>
<dbReference type="Gene3D" id="2.30.42.10">
    <property type="match status" value="1"/>
</dbReference>
<keyword evidence="2" id="KW-0472">Membrane</keyword>
<dbReference type="EMBL" id="JBHTBN010000006">
    <property type="protein sequence ID" value="MFC7358338.1"/>
    <property type="molecule type" value="Genomic_DNA"/>
</dbReference>
<dbReference type="InterPro" id="IPR036034">
    <property type="entry name" value="PDZ_sf"/>
</dbReference>
<dbReference type="PROSITE" id="PS50175">
    <property type="entry name" value="ASP_PROT_RETROV"/>
    <property type="match status" value="1"/>
</dbReference>
<comment type="caution">
    <text evidence="4">The sequence shown here is derived from an EMBL/GenBank/DDBJ whole genome shotgun (WGS) entry which is preliminary data.</text>
</comment>
<dbReference type="CDD" id="cd05483">
    <property type="entry name" value="retropepsin_like_bacteria"/>
    <property type="match status" value="1"/>
</dbReference>
<keyword evidence="2" id="KW-1133">Transmembrane helix</keyword>
<dbReference type="SUPFAM" id="SSF50156">
    <property type="entry name" value="PDZ domain-like"/>
    <property type="match status" value="1"/>
</dbReference>
<keyword evidence="4" id="KW-0645">Protease</keyword>
<dbReference type="Proteomes" id="UP001596415">
    <property type="component" value="Unassembled WGS sequence"/>
</dbReference>
<protein>
    <submittedName>
        <fullName evidence="4">Aspartyl protease family protein</fullName>
    </submittedName>
</protein>
<sequence length="450" mass="50540">MHFLNYSRVFLIFFGIYIGCFNLLHSQEGFNLPKNQKRDKISFKNINNLVIIPVEVNGTSLSFLLDTGVSSTIIFSLGEKDSLEIRNTKPVKIRGMGDGEVIDAFKSSNNTVKIGDAIDTNHDLYLIFDKALNFSPRMGIPVHGIIGYDFFNSFVVKTNYVSEKIIIYDPDNYRKRRCGGCQDFDMEFHKNKPYIDFTIPSVNSEKNSSHLLLDTGLSDSVWLFDENSYNVEDYFDDFLGLGLSGDIYGKRSKLDILGIGKFSLENVTVAFPKKDAIEAALKHEKRDGSVGGGIIKRFISIIDYQKKTITLKKNKNFKDEFFYNMSGLTLEHNGMKVVKNEKKRVGSSDYSLDGQKFSGRTGNGVSLVTDIELVLAPRFIVADVRKNSPADLAGIVVGTEILKVNGKAAHSYKLYEIAKLFSSKSGKTISLQIQQYGFISKVKFILKKVI</sequence>
<accession>A0ABW2MUF3</accession>
<dbReference type="Pfam" id="PF13650">
    <property type="entry name" value="Asp_protease_2"/>
    <property type="match status" value="1"/>
</dbReference>
<dbReference type="InterPro" id="IPR034122">
    <property type="entry name" value="Retropepsin-like_bacterial"/>
</dbReference>
<feature type="domain" description="Peptidase A2" evidence="3">
    <location>
        <begin position="61"/>
        <end position="97"/>
    </location>
</feature>
<dbReference type="SMART" id="SM00228">
    <property type="entry name" value="PDZ"/>
    <property type="match status" value="1"/>
</dbReference>
<evidence type="ECO:0000313" key="5">
    <source>
        <dbReference type="Proteomes" id="UP001596415"/>
    </source>
</evidence>
<dbReference type="Pfam" id="PF17820">
    <property type="entry name" value="PDZ_6"/>
    <property type="match status" value="1"/>
</dbReference>
<dbReference type="SUPFAM" id="SSF50630">
    <property type="entry name" value="Acid proteases"/>
    <property type="match status" value="1"/>
</dbReference>
<keyword evidence="2" id="KW-0812">Transmembrane</keyword>
<dbReference type="Gene3D" id="2.40.70.10">
    <property type="entry name" value="Acid Proteases"/>
    <property type="match status" value="1"/>
</dbReference>
<dbReference type="GO" id="GO:0006508">
    <property type="term" value="P:proteolysis"/>
    <property type="evidence" value="ECO:0007669"/>
    <property type="project" value="UniProtKB-KW"/>
</dbReference>